<reference evidence="1 2" key="1">
    <citation type="submission" date="2024-04" db="EMBL/GenBank/DDBJ databases">
        <authorList>
            <person name="Fracassetti M."/>
        </authorList>
    </citation>
    <scope>NUCLEOTIDE SEQUENCE [LARGE SCALE GENOMIC DNA]</scope>
</reference>
<gene>
    <name evidence="1" type="ORF">LTRI10_LOCUS30828</name>
</gene>
<protein>
    <submittedName>
        <fullName evidence="1">Uncharacterized protein</fullName>
    </submittedName>
</protein>
<dbReference type="AlphaFoldDB" id="A0AAV2EVL9"/>
<dbReference type="EMBL" id="OZ034818">
    <property type="protein sequence ID" value="CAL1390016.1"/>
    <property type="molecule type" value="Genomic_DNA"/>
</dbReference>
<keyword evidence="2" id="KW-1185">Reference proteome</keyword>
<organism evidence="1 2">
    <name type="scientific">Linum trigynum</name>
    <dbReference type="NCBI Taxonomy" id="586398"/>
    <lineage>
        <taxon>Eukaryota</taxon>
        <taxon>Viridiplantae</taxon>
        <taxon>Streptophyta</taxon>
        <taxon>Embryophyta</taxon>
        <taxon>Tracheophyta</taxon>
        <taxon>Spermatophyta</taxon>
        <taxon>Magnoliopsida</taxon>
        <taxon>eudicotyledons</taxon>
        <taxon>Gunneridae</taxon>
        <taxon>Pentapetalae</taxon>
        <taxon>rosids</taxon>
        <taxon>fabids</taxon>
        <taxon>Malpighiales</taxon>
        <taxon>Linaceae</taxon>
        <taxon>Linum</taxon>
    </lineage>
</organism>
<dbReference type="Proteomes" id="UP001497516">
    <property type="component" value="Chromosome 5"/>
</dbReference>
<evidence type="ECO:0000313" key="1">
    <source>
        <dbReference type="EMBL" id="CAL1390016.1"/>
    </source>
</evidence>
<accession>A0AAV2EVL9</accession>
<evidence type="ECO:0000313" key="2">
    <source>
        <dbReference type="Proteomes" id="UP001497516"/>
    </source>
</evidence>
<name>A0AAV2EVL9_9ROSI</name>
<sequence>MAKNPRPGIFSSCRALFCFSKMPKRQIPSHGQIIPGQVFLLMVGYYCSPAHFKPHMFFLTRISFIRLDANGKL</sequence>
<proteinExistence type="predicted"/>